<keyword evidence="3 7" id="KW-0227">DNA damage</keyword>
<evidence type="ECO:0000313" key="10">
    <source>
        <dbReference type="Proteomes" id="UP000255283"/>
    </source>
</evidence>
<dbReference type="PANTHER" id="PTHR33991:SF1">
    <property type="entry name" value="DNA REPAIR PROTEIN RECO"/>
    <property type="match status" value="1"/>
</dbReference>
<name>A0AAQ1UIM6_9BACT</name>
<dbReference type="NCBIfam" id="TIGR00613">
    <property type="entry name" value="reco"/>
    <property type="match status" value="1"/>
</dbReference>
<sequence length="241" mass="28485">MLVKTKAIVLHSIKLGESKTIVDMLTERQGRVSFVCRIASSGKAKIKKQFFQPLTLLELEYDSRPGRTLRHIGDIRILTPFRTLPFDAFKLSIALFLAEFLYYSTREEQENEPLFAYVENSILWLDGAERAYANFHLVFMMRLSRFIGFFPNLDDYRPGDYFDLREGFFSVHPPLHTDFLQPAESATLRQFMRMNYETMRFFRLSRDERNRCAEVVMTYYRLHIPGFPELKSFQVVKELFV</sequence>
<dbReference type="InterPro" id="IPR003717">
    <property type="entry name" value="RecO"/>
</dbReference>
<dbReference type="Pfam" id="PF02565">
    <property type="entry name" value="RecO_C"/>
    <property type="match status" value="1"/>
</dbReference>
<evidence type="ECO:0000259" key="8">
    <source>
        <dbReference type="Pfam" id="PF11967"/>
    </source>
</evidence>
<evidence type="ECO:0000256" key="2">
    <source>
        <dbReference type="ARBA" id="ARBA00021310"/>
    </source>
</evidence>
<protein>
    <recommendedName>
        <fullName evidence="2 7">DNA repair protein RecO</fullName>
    </recommendedName>
    <alternativeName>
        <fullName evidence="6 7">Recombination protein O</fullName>
    </alternativeName>
</protein>
<dbReference type="PANTHER" id="PTHR33991">
    <property type="entry name" value="DNA REPAIR PROTEIN RECO"/>
    <property type="match status" value="1"/>
</dbReference>
<dbReference type="SUPFAM" id="SSF50249">
    <property type="entry name" value="Nucleic acid-binding proteins"/>
    <property type="match status" value="1"/>
</dbReference>
<evidence type="ECO:0000256" key="6">
    <source>
        <dbReference type="ARBA" id="ARBA00033409"/>
    </source>
</evidence>
<evidence type="ECO:0000256" key="3">
    <source>
        <dbReference type="ARBA" id="ARBA00022763"/>
    </source>
</evidence>
<comment type="function">
    <text evidence="7">Involved in DNA repair and RecF pathway recombination.</text>
</comment>
<reference evidence="9 10" key="1">
    <citation type="submission" date="2018-06" db="EMBL/GenBank/DDBJ databases">
        <authorList>
            <consortium name="Pathogen Informatics"/>
            <person name="Doyle S."/>
        </authorList>
    </citation>
    <scope>NUCLEOTIDE SEQUENCE [LARGE SCALE GENOMIC DNA]</scope>
    <source>
        <strain evidence="9 10">NCTC13063</strain>
    </source>
</reference>
<evidence type="ECO:0000256" key="4">
    <source>
        <dbReference type="ARBA" id="ARBA00023172"/>
    </source>
</evidence>
<comment type="similarity">
    <text evidence="1 7">Belongs to the RecO family.</text>
</comment>
<evidence type="ECO:0000256" key="1">
    <source>
        <dbReference type="ARBA" id="ARBA00007452"/>
    </source>
</evidence>
<organism evidence="9 10">
    <name type="scientific">Segatella buccae</name>
    <dbReference type="NCBI Taxonomy" id="28126"/>
    <lineage>
        <taxon>Bacteria</taxon>
        <taxon>Pseudomonadati</taxon>
        <taxon>Bacteroidota</taxon>
        <taxon>Bacteroidia</taxon>
        <taxon>Bacteroidales</taxon>
        <taxon>Prevotellaceae</taxon>
        <taxon>Segatella</taxon>
    </lineage>
</organism>
<dbReference type="AlphaFoldDB" id="A0AAQ1UIM6"/>
<dbReference type="Proteomes" id="UP000255283">
    <property type="component" value="Unassembled WGS sequence"/>
</dbReference>
<dbReference type="EMBL" id="UGTJ01000001">
    <property type="protein sequence ID" value="SUB80509.1"/>
    <property type="molecule type" value="Genomic_DNA"/>
</dbReference>
<dbReference type="SUPFAM" id="SSF57863">
    <property type="entry name" value="ArfGap/RecO-like zinc finger"/>
    <property type="match status" value="1"/>
</dbReference>
<gene>
    <name evidence="7 9" type="primary">recO</name>
    <name evidence="9" type="ORF">NCTC13063_01795</name>
</gene>
<evidence type="ECO:0000256" key="7">
    <source>
        <dbReference type="HAMAP-Rule" id="MF_00201"/>
    </source>
</evidence>
<dbReference type="GO" id="GO:0006310">
    <property type="term" value="P:DNA recombination"/>
    <property type="evidence" value="ECO:0007669"/>
    <property type="project" value="UniProtKB-UniRule"/>
</dbReference>
<evidence type="ECO:0000256" key="5">
    <source>
        <dbReference type="ARBA" id="ARBA00023204"/>
    </source>
</evidence>
<dbReference type="HAMAP" id="MF_00201">
    <property type="entry name" value="RecO"/>
    <property type="match status" value="1"/>
</dbReference>
<dbReference type="InterPro" id="IPR042242">
    <property type="entry name" value="RecO_C"/>
</dbReference>
<dbReference type="InterPro" id="IPR037278">
    <property type="entry name" value="ARFGAP/RecO"/>
</dbReference>
<accession>A0AAQ1UIM6</accession>
<dbReference type="GO" id="GO:0006302">
    <property type="term" value="P:double-strand break repair"/>
    <property type="evidence" value="ECO:0007669"/>
    <property type="project" value="TreeGrafter"/>
</dbReference>
<dbReference type="Gene3D" id="2.40.50.140">
    <property type="entry name" value="Nucleic acid-binding proteins"/>
    <property type="match status" value="1"/>
</dbReference>
<keyword evidence="4 7" id="KW-0233">DNA recombination</keyword>
<dbReference type="InterPro" id="IPR012340">
    <property type="entry name" value="NA-bd_OB-fold"/>
</dbReference>
<keyword evidence="5 7" id="KW-0234">DNA repair</keyword>
<dbReference type="Gene3D" id="1.20.1440.120">
    <property type="entry name" value="Recombination protein O, C-terminal domain"/>
    <property type="match status" value="1"/>
</dbReference>
<evidence type="ECO:0000313" key="9">
    <source>
        <dbReference type="EMBL" id="SUB80509.1"/>
    </source>
</evidence>
<dbReference type="RefSeq" id="WP_115153907.1">
    <property type="nucleotide sequence ID" value="NZ_JAHAJI010000003.1"/>
</dbReference>
<comment type="caution">
    <text evidence="9">The sequence shown here is derived from an EMBL/GenBank/DDBJ whole genome shotgun (WGS) entry which is preliminary data.</text>
</comment>
<dbReference type="Pfam" id="PF11967">
    <property type="entry name" value="RecO_N"/>
    <property type="match status" value="1"/>
</dbReference>
<dbReference type="InterPro" id="IPR022572">
    <property type="entry name" value="DNA_rep/recomb_RecO_N"/>
</dbReference>
<dbReference type="GO" id="GO:0043590">
    <property type="term" value="C:bacterial nucleoid"/>
    <property type="evidence" value="ECO:0007669"/>
    <property type="project" value="TreeGrafter"/>
</dbReference>
<proteinExistence type="inferred from homology"/>
<feature type="domain" description="DNA replication/recombination mediator RecO N-terminal" evidence="8">
    <location>
        <begin position="1"/>
        <end position="81"/>
    </location>
</feature>